<dbReference type="PANTHER" id="PTHR31286">
    <property type="entry name" value="GLYCINE-RICH CELL WALL STRUCTURAL PROTEIN 1.8-LIKE"/>
    <property type="match status" value="1"/>
</dbReference>
<proteinExistence type="predicted"/>
<evidence type="ECO:0000259" key="2">
    <source>
        <dbReference type="Pfam" id="PF14111"/>
    </source>
</evidence>
<dbReference type="PANTHER" id="PTHR31286:SF165">
    <property type="entry name" value="DUF4283 DOMAIN-CONTAINING PROTEIN"/>
    <property type="match status" value="1"/>
</dbReference>
<reference evidence="3 4" key="1">
    <citation type="submission" date="2017-11" db="EMBL/GenBank/DDBJ databases">
        <title>De-novo sequencing of pomegranate (Punica granatum L.) genome.</title>
        <authorList>
            <person name="Akparov Z."/>
            <person name="Amiraslanov A."/>
            <person name="Hajiyeva S."/>
            <person name="Abbasov M."/>
            <person name="Kaur K."/>
            <person name="Hamwieh A."/>
            <person name="Solovyev V."/>
            <person name="Salamov A."/>
            <person name="Braich B."/>
            <person name="Kosarev P."/>
            <person name="Mahmoud A."/>
            <person name="Hajiyev E."/>
            <person name="Babayeva S."/>
            <person name="Izzatullayeva V."/>
            <person name="Mammadov A."/>
            <person name="Mammadov A."/>
            <person name="Sharifova S."/>
            <person name="Ojaghi J."/>
            <person name="Eynullazada K."/>
            <person name="Bayramov B."/>
            <person name="Abdulazimova A."/>
            <person name="Shahmuradov I."/>
        </authorList>
    </citation>
    <scope>NUCLEOTIDE SEQUENCE [LARGE SCALE GENOMIC DNA]</scope>
    <source>
        <strain evidence="4">cv. AG2017</strain>
        <tissue evidence="3">Leaf</tissue>
    </source>
</reference>
<accession>A0A2I0JSY3</accession>
<feature type="domain" description="DUF4283" evidence="2">
    <location>
        <begin position="4"/>
        <end position="45"/>
    </location>
</feature>
<dbReference type="Pfam" id="PF14111">
    <property type="entry name" value="DUF4283"/>
    <property type="match status" value="1"/>
</dbReference>
<gene>
    <name evidence="3" type="ORF">CRG98_020167</name>
</gene>
<dbReference type="InterPro" id="IPR025558">
    <property type="entry name" value="DUF4283"/>
</dbReference>
<comment type="caution">
    <text evidence="3">The sequence shown here is derived from an EMBL/GenBank/DDBJ whole genome shotgun (WGS) entry which is preliminary data.</text>
</comment>
<evidence type="ECO:0000256" key="1">
    <source>
        <dbReference type="SAM" id="MobiDB-lite"/>
    </source>
</evidence>
<dbReference type="InterPro" id="IPR040256">
    <property type="entry name" value="At4g02000-like"/>
</dbReference>
<keyword evidence="4" id="KW-1185">Reference proteome</keyword>
<dbReference type="Proteomes" id="UP000233551">
    <property type="component" value="Unassembled WGS sequence"/>
</dbReference>
<dbReference type="EMBL" id="PGOL01001275">
    <property type="protein sequence ID" value="PKI59408.1"/>
    <property type="molecule type" value="Genomic_DNA"/>
</dbReference>
<feature type="region of interest" description="Disordered" evidence="1">
    <location>
        <begin position="221"/>
        <end position="248"/>
    </location>
</feature>
<evidence type="ECO:0000313" key="4">
    <source>
        <dbReference type="Proteomes" id="UP000233551"/>
    </source>
</evidence>
<dbReference type="AlphaFoldDB" id="A0A2I0JSY3"/>
<sequence length="248" mass="28441">MTRGQLFLFQFPNSNSLQWVLESGPWHGDHKPLLFQEWSPDLSLEKLNLKRIPAWIILRNIPLQFTHKIGISYIASVIGKPLYMDNSTASQLHSGYAKVCIEMVFDDDLMDVAQLDIADNFWVDIIVDYPWFPDKCEKCKVFGLDCTKKKIAQRKMDVERSEQQITKELEQIVYDSPKQNSVEQSLAWLLLNNVVLILCAPEFRLVGARMRSPKCNAAWECPPSGGRATDAREKESPLPVYDPKVEGR</sequence>
<organism evidence="3 4">
    <name type="scientific">Punica granatum</name>
    <name type="common">Pomegranate</name>
    <dbReference type="NCBI Taxonomy" id="22663"/>
    <lineage>
        <taxon>Eukaryota</taxon>
        <taxon>Viridiplantae</taxon>
        <taxon>Streptophyta</taxon>
        <taxon>Embryophyta</taxon>
        <taxon>Tracheophyta</taxon>
        <taxon>Spermatophyta</taxon>
        <taxon>Magnoliopsida</taxon>
        <taxon>eudicotyledons</taxon>
        <taxon>Gunneridae</taxon>
        <taxon>Pentapetalae</taxon>
        <taxon>rosids</taxon>
        <taxon>malvids</taxon>
        <taxon>Myrtales</taxon>
        <taxon>Lythraceae</taxon>
        <taxon>Punica</taxon>
    </lineage>
</organism>
<name>A0A2I0JSY3_PUNGR</name>
<evidence type="ECO:0000313" key="3">
    <source>
        <dbReference type="EMBL" id="PKI59408.1"/>
    </source>
</evidence>
<dbReference type="STRING" id="22663.A0A2I0JSY3"/>
<protein>
    <recommendedName>
        <fullName evidence="2">DUF4283 domain-containing protein</fullName>
    </recommendedName>
</protein>